<dbReference type="Pfam" id="PF17954">
    <property type="entry name" value="Pirin_C_2"/>
    <property type="match status" value="1"/>
</dbReference>
<dbReference type="Proteomes" id="UP000280066">
    <property type="component" value="Unassembled WGS sequence"/>
</dbReference>
<feature type="domain" description="Quercetin 2,3-dioxygenase C-terminal cupin" evidence="1">
    <location>
        <begin position="157"/>
        <end position="228"/>
    </location>
</feature>
<reference evidence="2 3" key="1">
    <citation type="submission" date="2018-12" db="EMBL/GenBank/DDBJ databases">
        <authorList>
            <person name="Feng G."/>
            <person name="Zhu H."/>
        </authorList>
    </citation>
    <scope>NUCLEOTIDE SEQUENCE [LARGE SCALE GENOMIC DNA]</scope>
    <source>
        <strain evidence="2 3">9PBR-2</strain>
    </source>
</reference>
<protein>
    <recommendedName>
        <fullName evidence="1">Quercetin 2,3-dioxygenase C-terminal cupin domain-containing protein</fullName>
    </recommendedName>
</protein>
<dbReference type="EMBL" id="RWIS01000003">
    <property type="protein sequence ID" value="RSK35490.1"/>
    <property type="molecule type" value="Genomic_DNA"/>
</dbReference>
<keyword evidence="3" id="KW-1185">Reference proteome</keyword>
<organism evidence="2 3">
    <name type="scientific">Hymenobacter metallilatus</name>
    <dbReference type="NCBI Taxonomy" id="2493666"/>
    <lineage>
        <taxon>Bacteria</taxon>
        <taxon>Pseudomonadati</taxon>
        <taxon>Bacteroidota</taxon>
        <taxon>Cytophagia</taxon>
        <taxon>Cytophagales</taxon>
        <taxon>Hymenobacteraceae</taxon>
        <taxon>Hymenobacter</taxon>
    </lineage>
</organism>
<evidence type="ECO:0000313" key="2">
    <source>
        <dbReference type="EMBL" id="RSK35490.1"/>
    </source>
</evidence>
<evidence type="ECO:0000313" key="3">
    <source>
        <dbReference type="Proteomes" id="UP000280066"/>
    </source>
</evidence>
<dbReference type="Gene3D" id="2.60.120.10">
    <property type="entry name" value="Jelly Rolls"/>
    <property type="match status" value="2"/>
</dbReference>
<proteinExistence type="predicted"/>
<name>A0A3R9UMT3_9BACT</name>
<dbReference type="RefSeq" id="WP_125428190.1">
    <property type="nucleotide sequence ID" value="NZ_RWIS01000003.1"/>
</dbReference>
<accession>A0A3R9UMT3</accession>
<dbReference type="AlphaFoldDB" id="A0A3R9UMT3"/>
<dbReference type="InterPro" id="IPR014710">
    <property type="entry name" value="RmlC-like_jellyroll"/>
</dbReference>
<dbReference type="InterPro" id="IPR011051">
    <property type="entry name" value="RmlC_Cupin_sf"/>
</dbReference>
<sequence>MTLQIPGRLYLADQHGTLTTPQSSRRSVFSFGPYQDAQRPAAGRLLALNEETLAGGHQLVLPASQAAHCLVLPLTGAVGCGDALSQELVQVEAVWAGLVSAGHQLVLSNPYAEEAVSFLHIWLALDASLAAQPQATTVAYTFQQVESGLAELVSTPDLRLSLGRFGGRQEDVYRLHDTEALFFAYVLAGAFEVEGRLLHPNDGLALWQVQQVELEALSNNALVLVLEVSQ</sequence>
<dbReference type="SUPFAM" id="SSF51182">
    <property type="entry name" value="RmlC-like cupins"/>
    <property type="match status" value="1"/>
</dbReference>
<comment type="caution">
    <text evidence="2">The sequence shown here is derived from an EMBL/GenBank/DDBJ whole genome shotgun (WGS) entry which is preliminary data.</text>
</comment>
<dbReference type="InterPro" id="IPR041602">
    <property type="entry name" value="Quercetinase_C"/>
</dbReference>
<evidence type="ECO:0000259" key="1">
    <source>
        <dbReference type="Pfam" id="PF17954"/>
    </source>
</evidence>
<gene>
    <name evidence="2" type="ORF">EI290_07275</name>
</gene>
<dbReference type="OrthoDB" id="321327at2"/>